<keyword evidence="12" id="KW-1185">Reference proteome</keyword>
<evidence type="ECO:0000256" key="4">
    <source>
        <dbReference type="ARBA" id="ARBA00022892"/>
    </source>
</evidence>
<evidence type="ECO:0000256" key="3">
    <source>
        <dbReference type="ARBA" id="ARBA00022824"/>
    </source>
</evidence>
<dbReference type="GO" id="GO:0006890">
    <property type="term" value="P:retrograde vesicle-mediated transport, Golgi to endoplasmic reticulum"/>
    <property type="evidence" value="ECO:0007669"/>
    <property type="project" value="TreeGrafter"/>
</dbReference>
<dbReference type="HAMAP" id="MF_03114">
    <property type="entry name" value="Get2"/>
    <property type="match status" value="1"/>
</dbReference>
<dbReference type="EMBL" id="KV454541">
    <property type="protein sequence ID" value="ODV66915.1"/>
    <property type="molecule type" value="Genomic_DNA"/>
</dbReference>
<evidence type="ECO:0000256" key="5">
    <source>
        <dbReference type="ARBA" id="ARBA00022989"/>
    </source>
</evidence>
<gene>
    <name evidence="8" type="primary">GET2</name>
    <name evidence="11" type="ORF">HYPBUDRAFT_152921</name>
</gene>
<dbReference type="Proteomes" id="UP000095085">
    <property type="component" value="Unassembled WGS sequence"/>
</dbReference>
<feature type="topological domain" description="Lumenal" evidence="8">
    <location>
        <begin position="204"/>
        <end position="230"/>
    </location>
</feature>
<dbReference type="InterPro" id="IPR028143">
    <property type="entry name" value="Get2/sif1"/>
</dbReference>
<keyword evidence="3 8" id="KW-0256">Endoplasmic reticulum</keyword>
<feature type="compositionally biased region" description="Basic and acidic residues" evidence="9">
    <location>
        <begin position="8"/>
        <end position="20"/>
    </location>
</feature>
<comment type="caution">
    <text evidence="8">Lacks conserved residue(s) required for the propagation of feature annotation.</text>
</comment>
<feature type="topological domain" description="Lumenal" evidence="8">
    <location>
        <position position="316"/>
    </location>
</feature>
<keyword evidence="1 8" id="KW-0813">Transport</keyword>
<organism evidence="11 12">
    <name type="scientific">Hyphopichia burtonii NRRL Y-1933</name>
    <dbReference type="NCBI Taxonomy" id="984485"/>
    <lineage>
        <taxon>Eukaryota</taxon>
        <taxon>Fungi</taxon>
        <taxon>Dikarya</taxon>
        <taxon>Ascomycota</taxon>
        <taxon>Saccharomycotina</taxon>
        <taxon>Pichiomycetes</taxon>
        <taxon>Debaryomycetaceae</taxon>
        <taxon>Hyphopichia</taxon>
    </lineage>
</organism>
<keyword evidence="2 8" id="KW-0812">Transmembrane</keyword>
<feature type="compositionally biased region" description="Polar residues" evidence="9">
    <location>
        <begin position="22"/>
        <end position="49"/>
    </location>
</feature>
<feature type="region of interest" description="Disordered" evidence="9">
    <location>
        <begin position="1"/>
        <end position="80"/>
    </location>
</feature>
<comment type="subcellular location">
    <subcellularLocation>
        <location evidence="8">Endoplasmic reticulum membrane</location>
        <topology evidence="8">Multi-pass membrane protein</topology>
    </subcellularLocation>
    <subcellularLocation>
        <location evidence="8">Golgi apparatus membrane</location>
        <topology evidence="8">Multi-pass membrane protein</topology>
    </subcellularLocation>
</comment>
<evidence type="ECO:0000256" key="2">
    <source>
        <dbReference type="ARBA" id="ARBA00022692"/>
    </source>
</evidence>
<feature type="transmembrane region" description="Helical" evidence="10">
    <location>
        <begin position="290"/>
        <end position="313"/>
    </location>
</feature>
<feature type="transmembrane region" description="Helical" evidence="10">
    <location>
        <begin position="231"/>
        <end position="249"/>
    </location>
</feature>
<comment type="function">
    <text evidence="8">Required for the post-translational delivery of tail-anchored (TA) proteins to the endoplasmic reticulum. Together with GET1, acts as a membrane receptor for soluble GET3, which recognizes and selectively binds the transmembrane domain of TA proteins in the cytosol. The GET complex cooperates with the HDEL receptor ERD2 to mediate the ATP-dependent retrieval of resident ER proteins that contain a C-terminal H-D-E-L retention signal from the Golgi to the ER.</text>
</comment>
<dbReference type="AlphaFoldDB" id="A0A1E4RIJ3"/>
<dbReference type="OrthoDB" id="4097053at2759"/>
<dbReference type="PANTHER" id="PTHR28263:SF1">
    <property type="entry name" value="GOLGI TO ER TRAFFIC PROTEIN 2"/>
    <property type="match status" value="1"/>
</dbReference>
<dbReference type="Pfam" id="PF08690">
    <property type="entry name" value="GET2"/>
    <property type="match status" value="1"/>
</dbReference>
<name>A0A1E4RIJ3_9ASCO</name>
<feature type="compositionally biased region" description="Low complexity" evidence="9">
    <location>
        <begin position="55"/>
        <end position="68"/>
    </location>
</feature>
<evidence type="ECO:0000256" key="8">
    <source>
        <dbReference type="HAMAP-Rule" id="MF_03114"/>
    </source>
</evidence>
<evidence type="ECO:0000256" key="10">
    <source>
        <dbReference type="SAM" id="Phobius"/>
    </source>
</evidence>
<dbReference type="GO" id="GO:0000139">
    <property type="term" value="C:Golgi membrane"/>
    <property type="evidence" value="ECO:0007669"/>
    <property type="project" value="UniProtKB-SubCell"/>
</dbReference>
<dbReference type="RefSeq" id="XP_020075982.1">
    <property type="nucleotide sequence ID" value="XM_020221274.1"/>
</dbReference>
<evidence type="ECO:0000256" key="9">
    <source>
        <dbReference type="SAM" id="MobiDB-lite"/>
    </source>
</evidence>
<protein>
    <recommendedName>
        <fullName evidence="8">Golgi to ER traffic protein 2</fullName>
    </recommendedName>
</protein>
<dbReference type="GO" id="GO:0045048">
    <property type="term" value="P:protein insertion into ER membrane"/>
    <property type="evidence" value="ECO:0007669"/>
    <property type="project" value="UniProtKB-UniRule"/>
</dbReference>
<evidence type="ECO:0000313" key="11">
    <source>
        <dbReference type="EMBL" id="ODV66915.1"/>
    </source>
</evidence>
<dbReference type="InterPro" id="IPR014802">
    <property type="entry name" value="GET2"/>
</dbReference>
<keyword evidence="5 8" id="KW-1133">Transmembrane helix</keyword>
<feature type="topological domain" description="Cytoplasmic" evidence="8">
    <location>
        <begin position="1"/>
        <end position="182"/>
    </location>
</feature>
<sequence>MSEQPLSADEKRRLLRERRQAKMQQGKASERLNNILSQGSSVKSDQPSISVLDKPQSTPSPSLTPQMSNASLSAVNKDSDPEVLDLDTIIKERDGTPQNKAQQDPDFDEMLNKIFGAGAPGAPGNQGGAGNGQEDPISQMMMSLLNQDGGDGMPNFGNEANNGPQNVYQQQLNEYNVYNQKSWKFRFLIVRYTAILINFFYHYLTIADLSFQSSSYSYVRGLVATSPTNTFITTFLSIELVILTTYFIIGTQKHLFKTASENNPITKLLSMGSLVLPQLQQYRSLIVSILGYWDLLGMLLSDISLVIVLFGLISRN</sequence>
<reference evidence="12" key="1">
    <citation type="submission" date="2016-05" db="EMBL/GenBank/DDBJ databases">
        <title>Comparative genomics of biotechnologically important yeasts.</title>
        <authorList>
            <consortium name="DOE Joint Genome Institute"/>
            <person name="Riley R."/>
            <person name="Haridas S."/>
            <person name="Wolfe K.H."/>
            <person name="Lopes M.R."/>
            <person name="Hittinger C.T."/>
            <person name="Goker M."/>
            <person name="Salamov A."/>
            <person name="Wisecaver J."/>
            <person name="Long T.M."/>
            <person name="Aerts A.L."/>
            <person name="Barry K."/>
            <person name="Choi C."/>
            <person name="Clum A."/>
            <person name="Coughlan A.Y."/>
            <person name="Deshpande S."/>
            <person name="Douglass A.P."/>
            <person name="Hanson S.J."/>
            <person name="Klenk H.-P."/>
            <person name="Labutti K."/>
            <person name="Lapidus A."/>
            <person name="Lindquist E."/>
            <person name="Lipzen A."/>
            <person name="Meier-Kolthoff J.P."/>
            <person name="Ohm R.A."/>
            <person name="Otillar R.P."/>
            <person name="Pangilinan J."/>
            <person name="Peng Y."/>
            <person name="Rokas A."/>
            <person name="Rosa C.A."/>
            <person name="Scheuner C."/>
            <person name="Sibirny A.A."/>
            <person name="Slot J.C."/>
            <person name="Stielow J.B."/>
            <person name="Sun H."/>
            <person name="Kurtzman C.P."/>
            <person name="Blackwell M."/>
            <person name="Grigoriev I.V."/>
            <person name="Jeffries T.W."/>
        </authorList>
    </citation>
    <scope>NUCLEOTIDE SEQUENCE [LARGE SCALE GENOMIC DNA]</scope>
    <source>
        <strain evidence="12">NRRL Y-1933</strain>
    </source>
</reference>
<comment type="subunit">
    <text evidence="8">Component of the Golgi to ER traffic (GET) complex, which is composed of GET1, GET2 and GET3. Within the complex, GET1 and GET2 form a heterotetramer which is stabilized by phosphatidylinositol binding and which binds to the GET3 homodimer.</text>
</comment>
<dbReference type="PANTHER" id="PTHR28263">
    <property type="entry name" value="GOLGI TO ER TRAFFIC PROTEIN 2"/>
    <property type="match status" value="1"/>
</dbReference>
<accession>A0A1E4RIJ3</accession>
<keyword evidence="4 8" id="KW-0931">ER-Golgi transport</keyword>
<feature type="transmembrane region" description="Helical" evidence="10">
    <location>
        <begin position="189"/>
        <end position="211"/>
    </location>
</feature>
<evidence type="ECO:0000256" key="7">
    <source>
        <dbReference type="ARBA" id="ARBA00023136"/>
    </source>
</evidence>
<dbReference type="GO" id="GO:0043529">
    <property type="term" value="C:GET complex"/>
    <property type="evidence" value="ECO:0007669"/>
    <property type="project" value="UniProtKB-UniRule"/>
</dbReference>
<dbReference type="STRING" id="984485.A0A1E4RIJ3"/>
<dbReference type="GO" id="GO:0005789">
    <property type="term" value="C:endoplasmic reticulum membrane"/>
    <property type="evidence" value="ECO:0007669"/>
    <property type="project" value="UniProtKB-SubCell"/>
</dbReference>
<keyword evidence="6 8" id="KW-0333">Golgi apparatus</keyword>
<keyword evidence="7 8" id="KW-0472">Membrane</keyword>
<proteinExistence type="inferred from homology"/>
<evidence type="ECO:0000313" key="12">
    <source>
        <dbReference type="Proteomes" id="UP000095085"/>
    </source>
</evidence>
<evidence type="ECO:0000256" key="6">
    <source>
        <dbReference type="ARBA" id="ARBA00023034"/>
    </source>
</evidence>
<comment type="similarity">
    <text evidence="8">Belongs to the GET2 family.</text>
</comment>
<dbReference type="GeneID" id="30995823"/>
<evidence type="ECO:0000256" key="1">
    <source>
        <dbReference type="ARBA" id="ARBA00022448"/>
    </source>
</evidence>